<keyword evidence="3" id="KW-1185">Reference proteome</keyword>
<dbReference type="OrthoDB" id="10015713at2759"/>
<feature type="region of interest" description="Disordered" evidence="1">
    <location>
        <begin position="327"/>
        <end position="356"/>
    </location>
</feature>
<reference evidence="3" key="2">
    <citation type="journal article" date="2020" name="Nat. Ecol. Evol.">
        <title>Deeply conserved synteny resolves early events in vertebrate evolution.</title>
        <authorList>
            <person name="Simakov O."/>
            <person name="Marletaz F."/>
            <person name="Yue J.X."/>
            <person name="O'Connell B."/>
            <person name="Jenkins J."/>
            <person name="Brandt A."/>
            <person name="Calef R."/>
            <person name="Tung C.H."/>
            <person name="Huang T.K."/>
            <person name="Schmutz J."/>
            <person name="Satoh N."/>
            <person name="Yu J.K."/>
            <person name="Putnam N.H."/>
            <person name="Green R.E."/>
            <person name="Rokhsar D.S."/>
        </authorList>
    </citation>
    <scope>NUCLEOTIDE SEQUENCE [LARGE SCALE GENOMIC DNA]</scope>
    <source>
        <strain evidence="3">S238N-H82</strain>
    </source>
</reference>
<dbReference type="EMBL" id="GG666487">
    <property type="protein sequence ID" value="EEN64625.1"/>
    <property type="molecule type" value="Genomic_DNA"/>
</dbReference>
<reference evidence="4" key="3">
    <citation type="submission" date="2025-04" db="UniProtKB">
        <authorList>
            <consortium name="RefSeq"/>
        </authorList>
    </citation>
    <scope>IDENTIFICATION</scope>
    <source>
        <strain evidence="4">S238N-H82</strain>
        <tissue evidence="4">Testes</tissue>
    </source>
</reference>
<evidence type="ECO:0000313" key="3">
    <source>
        <dbReference type="Proteomes" id="UP000001554"/>
    </source>
</evidence>
<organism>
    <name type="scientific">Branchiostoma floridae</name>
    <name type="common">Florida lancelet</name>
    <name type="synonym">Amphioxus</name>
    <dbReference type="NCBI Taxonomy" id="7739"/>
    <lineage>
        <taxon>Eukaryota</taxon>
        <taxon>Metazoa</taxon>
        <taxon>Chordata</taxon>
        <taxon>Cephalochordata</taxon>
        <taxon>Leptocardii</taxon>
        <taxon>Amphioxiformes</taxon>
        <taxon>Branchiostomatidae</taxon>
        <taxon>Branchiostoma</taxon>
    </lineage>
</organism>
<evidence type="ECO:0000256" key="1">
    <source>
        <dbReference type="SAM" id="MobiDB-lite"/>
    </source>
</evidence>
<dbReference type="AlphaFoldDB" id="C3Y592"/>
<protein>
    <submittedName>
        <fullName evidence="4">Uncharacterized protein LOC118413943</fullName>
    </submittedName>
</protein>
<evidence type="ECO:0000313" key="4">
    <source>
        <dbReference type="RefSeq" id="XP_035673509.1"/>
    </source>
</evidence>
<name>C3Y592_BRAFL</name>
<accession>C3Y592</accession>
<evidence type="ECO:0000313" key="2">
    <source>
        <dbReference type="EMBL" id="EEN64625.1"/>
    </source>
</evidence>
<proteinExistence type="predicted"/>
<gene>
    <name evidence="4" type="primary">LOC118413943</name>
    <name evidence="2" type="ORF">BRAFLDRAFT_127868</name>
</gene>
<dbReference type="KEGG" id="bfo:118413943"/>
<dbReference type="Proteomes" id="UP000001554">
    <property type="component" value="Chromosome 4"/>
</dbReference>
<dbReference type="RefSeq" id="XP_035673509.1">
    <property type="nucleotide sequence ID" value="XM_035817616.1"/>
</dbReference>
<dbReference type="InParanoid" id="C3Y592"/>
<sequence>MPIGFLLRRAWHLYLFVCGMCLYSAVMKAAVERQIIPRDIIAREFLDKLDVYDTNSEQWRIYPVANEEIFLRAYLRPANETHYSRIVGCDLYRDEHRDTMVKRLTAGGTHPGGVNMANSSDSWQFSYLLHACKHVRLPNFDFDVPPVEEEAPPYHPITWLQLARNIRDWTKDYLREAFAEDPADNYTGPGPRPLKWSEFFHGVYKSAMAWISMEDQNKADAANIPPRPAGNTDPAETDASLVTWSHVIFWSWSETPPAESHEIIDPADPEPTGGVWTAFQGLYQSANTDKPKDNMETDPADPEPTGGVWAALQGLCTDLMNRLPSYRSANTDRSDGKAEHYTETDFANGKAESQEGTLGTASHSYFSQVTETFWPWATSDETPEPDVQEDPAEPGWSLSAWTDLILQTKKLMAAQIWADPPVPVVLDDPP</sequence>
<dbReference type="OMA" id="MAWISME"/>
<dbReference type="GeneID" id="118413943"/>
<reference evidence="2" key="1">
    <citation type="journal article" date="2008" name="Nature">
        <title>The amphioxus genome and the evolution of the chordate karyotype.</title>
        <authorList>
            <consortium name="US DOE Joint Genome Institute (JGI-PGF)"/>
            <person name="Putnam N.H."/>
            <person name="Butts T."/>
            <person name="Ferrier D.E.K."/>
            <person name="Furlong R.F."/>
            <person name="Hellsten U."/>
            <person name="Kawashima T."/>
            <person name="Robinson-Rechavi M."/>
            <person name="Shoguchi E."/>
            <person name="Terry A."/>
            <person name="Yu J.-K."/>
            <person name="Benito-Gutierrez E.L."/>
            <person name="Dubchak I."/>
            <person name="Garcia-Fernandez J."/>
            <person name="Gibson-Brown J.J."/>
            <person name="Grigoriev I.V."/>
            <person name="Horton A.C."/>
            <person name="de Jong P.J."/>
            <person name="Jurka J."/>
            <person name="Kapitonov V.V."/>
            <person name="Kohara Y."/>
            <person name="Kuroki Y."/>
            <person name="Lindquist E."/>
            <person name="Lucas S."/>
            <person name="Osoegawa K."/>
            <person name="Pennacchio L.A."/>
            <person name="Salamov A.A."/>
            <person name="Satou Y."/>
            <person name="Sauka-Spengler T."/>
            <person name="Schmutz J."/>
            <person name="Shin-I T."/>
            <person name="Toyoda A."/>
            <person name="Bronner-Fraser M."/>
            <person name="Fujiyama A."/>
            <person name="Holland L.Z."/>
            <person name="Holland P.W.H."/>
            <person name="Satoh N."/>
            <person name="Rokhsar D.S."/>
        </authorList>
    </citation>
    <scope>NUCLEOTIDE SEQUENCE [LARGE SCALE GENOMIC DNA]</scope>
    <source>
        <strain evidence="2">S238N-H82</strain>
        <tissue evidence="2">Testes</tissue>
    </source>
</reference>
<feature type="compositionally biased region" description="Basic and acidic residues" evidence="1">
    <location>
        <begin position="330"/>
        <end position="343"/>
    </location>
</feature>